<evidence type="ECO:0000313" key="2">
    <source>
        <dbReference type="EMBL" id="GFR64561.1"/>
    </source>
</evidence>
<dbReference type="AlphaFoldDB" id="A0AAV4EUX5"/>
<evidence type="ECO:0000256" key="1">
    <source>
        <dbReference type="SAM" id="MobiDB-lite"/>
    </source>
</evidence>
<dbReference type="EMBL" id="BMAT01003902">
    <property type="protein sequence ID" value="GFR64561.1"/>
    <property type="molecule type" value="Genomic_DNA"/>
</dbReference>
<proteinExistence type="predicted"/>
<feature type="region of interest" description="Disordered" evidence="1">
    <location>
        <begin position="60"/>
        <end position="122"/>
    </location>
</feature>
<dbReference type="Proteomes" id="UP000762676">
    <property type="component" value="Unassembled WGS sequence"/>
</dbReference>
<evidence type="ECO:0000313" key="3">
    <source>
        <dbReference type="Proteomes" id="UP000762676"/>
    </source>
</evidence>
<protein>
    <submittedName>
        <fullName evidence="2">Uncharacterized protein</fullName>
    </submittedName>
</protein>
<name>A0AAV4EUX5_9GAST</name>
<reference evidence="2 3" key="1">
    <citation type="journal article" date="2021" name="Elife">
        <title>Chloroplast acquisition without the gene transfer in kleptoplastic sea slugs, Plakobranchus ocellatus.</title>
        <authorList>
            <person name="Maeda T."/>
            <person name="Takahashi S."/>
            <person name="Yoshida T."/>
            <person name="Shimamura S."/>
            <person name="Takaki Y."/>
            <person name="Nagai Y."/>
            <person name="Toyoda A."/>
            <person name="Suzuki Y."/>
            <person name="Arimoto A."/>
            <person name="Ishii H."/>
            <person name="Satoh N."/>
            <person name="Nishiyama T."/>
            <person name="Hasebe M."/>
            <person name="Maruyama T."/>
            <person name="Minagawa J."/>
            <person name="Obokata J."/>
            <person name="Shigenobu S."/>
        </authorList>
    </citation>
    <scope>NUCLEOTIDE SEQUENCE [LARGE SCALE GENOMIC DNA]</scope>
</reference>
<accession>A0AAV4EUX5</accession>
<comment type="caution">
    <text evidence="2">The sequence shown here is derived from an EMBL/GenBank/DDBJ whole genome shotgun (WGS) entry which is preliminary data.</text>
</comment>
<gene>
    <name evidence="2" type="ORF">ElyMa_001925200</name>
</gene>
<sequence length="122" mass="13683">MEIHFINLMHSELRFIFNSHQSKGYVLHNNASLCTLCSDVVASCFSVKVTPGQRRVAIVKSRGTGPVSENRGKTVGQRPATRTVSNSRGKRDKNAQERGHDLSGDNARSLDSFTRRDRQKNR</sequence>
<keyword evidence="3" id="KW-1185">Reference proteome</keyword>
<feature type="compositionally biased region" description="Basic and acidic residues" evidence="1">
    <location>
        <begin position="92"/>
        <end position="103"/>
    </location>
</feature>
<organism evidence="2 3">
    <name type="scientific">Elysia marginata</name>
    <dbReference type="NCBI Taxonomy" id="1093978"/>
    <lineage>
        <taxon>Eukaryota</taxon>
        <taxon>Metazoa</taxon>
        <taxon>Spiralia</taxon>
        <taxon>Lophotrochozoa</taxon>
        <taxon>Mollusca</taxon>
        <taxon>Gastropoda</taxon>
        <taxon>Heterobranchia</taxon>
        <taxon>Euthyneura</taxon>
        <taxon>Panpulmonata</taxon>
        <taxon>Sacoglossa</taxon>
        <taxon>Placobranchoidea</taxon>
        <taxon>Plakobranchidae</taxon>
        <taxon>Elysia</taxon>
    </lineage>
</organism>